<evidence type="ECO:0000256" key="4">
    <source>
        <dbReference type="ARBA" id="ARBA00044462"/>
    </source>
</evidence>
<comment type="similarity">
    <text evidence="1 7">Belongs to the glycosyl hydrolase 68 family.</text>
</comment>
<comment type="caution">
    <text evidence="8">The sequence shown here is derived from an EMBL/GenBank/DDBJ whole genome shotgun (WGS) entry which is preliminary data.</text>
</comment>
<gene>
    <name evidence="8" type="ORF">ALP33_04858</name>
</gene>
<dbReference type="Pfam" id="PF02435">
    <property type="entry name" value="Glyco_hydro_68"/>
    <property type="match status" value="1"/>
</dbReference>
<keyword evidence="2" id="KW-0328">Glycosyltransferase</keyword>
<keyword evidence="2" id="KW-0808">Transferase</keyword>
<name>A0AB37R7B6_PSEAV</name>
<evidence type="ECO:0000256" key="5">
    <source>
        <dbReference type="ARBA" id="ARBA00044516"/>
    </source>
</evidence>
<dbReference type="Gene3D" id="2.115.10.20">
    <property type="entry name" value="Glycosyl hydrolase domain, family 43"/>
    <property type="match status" value="1"/>
</dbReference>
<evidence type="ECO:0000313" key="8">
    <source>
        <dbReference type="EMBL" id="RMU21217.1"/>
    </source>
</evidence>
<feature type="non-terminal residue" evidence="8">
    <location>
        <position position="160"/>
    </location>
</feature>
<evidence type="ECO:0000256" key="1">
    <source>
        <dbReference type="ARBA" id="ARBA00006775"/>
    </source>
</evidence>
<dbReference type="InterPro" id="IPR003469">
    <property type="entry name" value="Glyco_hydro_68"/>
</dbReference>
<accession>A0AB37R7B6</accession>
<proteinExistence type="inferred from homology"/>
<dbReference type="EC" id="2.4.1.10" evidence="5"/>
<dbReference type="SUPFAM" id="SSF75005">
    <property type="entry name" value="Arabinanase/levansucrase/invertase"/>
    <property type="match status" value="1"/>
</dbReference>
<evidence type="ECO:0000256" key="3">
    <source>
        <dbReference type="ARBA" id="ARBA00023277"/>
    </source>
</evidence>
<dbReference type="Proteomes" id="UP000271817">
    <property type="component" value="Unassembled WGS sequence"/>
</dbReference>
<dbReference type="EMBL" id="RBTW01000090">
    <property type="protein sequence ID" value="RMU21217.1"/>
    <property type="molecule type" value="Genomic_DNA"/>
</dbReference>
<evidence type="ECO:0000256" key="7">
    <source>
        <dbReference type="RuleBase" id="RU361220"/>
    </source>
</evidence>
<evidence type="ECO:0000256" key="6">
    <source>
        <dbReference type="ARBA" id="ARBA00044568"/>
    </source>
</evidence>
<dbReference type="AlphaFoldDB" id="A0AB37R7B6"/>
<organism evidence="8 9">
    <name type="scientific">Pseudomonas amygdali pv. lachrymans</name>
    <name type="common">Pseudomonas syringae pv. lachrymans</name>
    <dbReference type="NCBI Taxonomy" id="53707"/>
    <lineage>
        <taxon>Bacteria</taxon>
        <taxon>Pseudomonadati</taxon>
        <taxon>Pseudomonadota</taxon>
        <taxon>Gammaproteobacteria</taxon>
        <taxon>Pseudomonadales</taxon>
        <taxon>Pseudomonadaceae</taxon>
        <taxon>Pseudomonas</taxon>
        <taxon>Pseudomonas amygdali</taxon>
    </lineage>
</organism>
<reference evidence="8 9" key="1">
    <citation type="submission" date="2018-08" db="EMBL/GenBank/DDBJ databases">
        <title>Recombination of ecologically and evolutionarily significant loci maintains genetic cohesion in the Pseudomonas syringae species complex.</title>
        <authorList>
            <person name="Dillon M."/>
            <person name="Thakur S."/>
            <person name="Almeida R.N.D."/>
            <person name="Weir B.S."/>
            <person name="Guttman D.S."/>
        </authorList>
    </citation>
    <scope>NUCLEOTIDE SEQUENCE [LARGE SCALE GENOMIC DNA]</scope>
    <source>
        <strain evidence="8 9">ICMP 3402</strain>
    </source>
</reference>
<dbReference type="InterPro" id="IPR023296">
    <property type="entry name" value="Glyco_hydro_beta-prop_sf"/>
</dbReference>
<sequence length="160" mass="18281">MAFERQRYSSVAAASHNYLKVSIMYNSNSAVSQLQNSPLVDNIKYPPTVWSRADALKVNENDPTTTQPLVSADFPVMSDTVFIWDTMPLRELDGTVVSVNGWSVIITLTADRHPDDPQYLGPDGRYDIKRDWEDRHGRARMCYWYSRTGKDWIFGGRVMA</sequence>
<evidence type="ECO:0000313" key="9">
    <source>
        <dbReference type="Proteomes" id="UP000271817"/>
    </source>
</evidence>
<comment type="catalytic activity">
    <reaction evidence="4">
        <text>[6)-beta-D-fructofuranosyl-(2-&gt;](n) alpha-D-glucopyranoside + sucrose = [6)-beta-D-fructofuranosyl-(2-&gt;](n+1) alpha-D-glucopyranoside + D-glucose</text>
        <dbReference type="Rhea" id="RHEA:13653"/>
        <dbReference type="Rhea" id="RHEA-COMP:13093"/>
        <dbReference type="Rhea" id="RHEA-COMP:13094"/>
        <dbReference type="ChEBI" id="CHEBI:4167"/>
        <dbReference type="ChEBI" id="CHEBI:17992"/>
        <dbReference type="ChEBI" id="CHEBI:134464"/>
        <dbReference type="EC" id="2.4.1.10"/>
    </reaction>
</comment>
<dbReference type="GO" id="GO:0050053">
    <property type="term" value="F:levansucrase activity"/>
    <property type="evidence" value="ECO:0007669"/>
    <property type="project" value="UniProtKB-EC"/>
</dbReference>
<evidence type="ECO:0000256" key="2">
    <source>
        <dbReference type="ARBA" id="ARBA00022676"/>
    </source>
</evidence>
<keyword evidence="3" id="KW-0119">Carbohydrate metabolism</keyword>
<dbReference type="GO" id="GO:0009758">
    <property type="term" value="P:carbohydrate utilization"/>
    <property type="evidence" value="ECO:0007669"/>
    <property type="project" value="InterPro"/>
</dbReference>
<protein>
    <recommendedName>
        <fullName evidence="5">levansucrase</fullName>
        <ecNumber evidence="5">2.4.1.10</ecNumber>
    </recommendedName>
    <alternativeName>
        <fullName evidence="6">Sucrose 6-fructosyltransferase</fullName>
    </alternativeName>
</protein>